<dbReference type="Pfam" id="PF01273">
    <property type="entry name" value="LBP_BPI_CETP"/>
    <property type="match status" value="1"/>
</dbReference>
<dbReference type="Proteomes" id="UP001642409">
    <property type="component" value="Unassembled WGS sequence"/>
</dbReference>
<dbReference type="InterPro" id="IPR017942">
    <property type="entry name" value="Lipid-bd_serum_glycop_N"/>
</dbReference>
<dbReference type="PANTHER" id="PTHR46801:SF2">
    <property type="entry name" value="LIPOPOLYSACCHARIDE-BINDING PROTEIN"/>
    <property type="match status" value="1"/>
</dbReference>
<protein>
    <recommendedName>
        <fullName evidence="1">Lipid-binding serum glycoprotein N-terminal domain-containing protein</fullName>
    </recommendedName>
</protein>
<dbReference type="GO" id="GO:0008289">
    <property type="term" value="F:lipid binding"/>
    <property type="evidence" value="ECO:0007669"/>
    <property type="project" value="InterPro"/>
</dbReference>
<dbReference type="EMBL" id="CAXDID020000135">
    <property type="protein sequence ID" value="CAL6036996.1"/>
    <property type="molecule type" value="Genomic_DNA"/>
</dbReference>
<evidence type="ECO:0000313" key="4">
    <source>
        <dbReference type="Proteomes" id="UP001642409"/>
    </source>
</evidence>
<reference evidence="3 4" key="2">
    <citation type="submission" date="2024-07" db="EMBL/GenBank/DDBJ databases">
        <authorList>
            <person name="Akdeniz Z."/>
        </authorList>
    </citation>
    <scope>NUCLEOTIDE SEQUENCE [LARGE SCALE GENOMIC DNA]</scope>
</reference>
<feature type="domain" description="Lipid-binding serum glycoprotein N-terminal" evidence="1">
    <location>
        <begin position="54"/>
        <end position="208"/>
    </location>
</feature>
<proteinExistence type="predicted"/>
<keyword evidence="4" id="KW-1185">Reference proteome</keyword>
<evidence type="ECO:0000313" key="3">
    <source>
        <dbReference type="EMBL" id="CAL6036996.1"/>
    </source>
</evidence>
<evidence type="ECO:0000259" key="1">
    <source>
        <dbReference type="Pfam" id="PF01273"/>
    </source>
</evidence>
<dbReference type="SUPFAM" id="SSF55394">
    <property type="entry name" value="Bactericidal permeability-increasing protein, BPI"/>
    <property type="match status" value="1"/>
</dbReference>
<reference evidence="2" key="1">
    <citation type="submission" date="2023-06" db="EMBL/GenBank/DDBJ databases">
        <authorList>
            <person name="Kurt Z."/>
        </authorList>
    </citation>
    <scope>NUCLEOTIDE SEQUENCE</scope>
</reference>
<sequence>MFSFILYISLQTCAVPGYPRVLKSFDNGQSLVYNQVGATKFIQCGLKNVLLYAQMMNIPDMRFSLNLGVTSVDFEIKDIHFKDLTVENVQVDFSGHDITSAGISNCNLVLTIQWSFKQQTYPYIQDNGEGTILIKNVELKVQVGSECDYENCPGHYKVYLQRADLQFEQLALQLSGGSSWIYQSLIDLVIESIQDVLAETLSSVLVNQAVKLMNEVMNSDGYNYTYVFKEEVVKDERVTNKWGSGFRYFSIDTSGYTYAKENLLDEYVTPDMLRPTTRNKFNEEITFILQEATFNNVFYIFHKYFDTYSTEQFKVTKTPMIKLVNTGVLLDVQVQVAGTQEVVDIQLFGELAWKSVTTHSNISKQNMTQVYFNFQNYQGTHQVIDSVIKHINEVQDYAAYQVFSPLMNVETFHSVVDVDEKAIRLFGLNAEKCPSIV</sequence>
<dbReference type="AlphaFoldDB" id="A0AA86PTN2"/>
<dbReference type="EMBL" id="CATOUU010000720">
    <property type="protein sequence ID" value="CAI9943957.1"/>
    <property type="molecule type" value="Genomic_DNA"/>
</dbReference>
<dbReference type="InterPro" id="IPR045897">
    <property type="entry name" value="BPI/LBP_pln"/>
</dbReference>
<accession>A0AA86PTN2</accession>
<dbReference type="Gene3D" id="3.15.10.10">
    <property type="entry name" value="Bactericidal permeability-increasing protein, domain 1"/>
    <property type="match status" value="1"/>
</dbReference>
<name>A0AA86PTN2_9EUKA</name>
<dbReference type="PANTHER" id="PTHR46801">
    <property type="entry name" value="OS06G0309200 PROTEIN"/>
    <property type="match status" value="1"/>
</dbReference>
<evidence type="ECO:0000313" key="2">
    <source>
        <dbReference type="EMBL" id="CAI9943957.1"/>
    </source>
</evidence>
<gene>
    <name evidence="2" type="ORF">HINF_LOCUS31602</name>
    <name evidence="3" type="ORF">HINF_LOCUS36680</name>
</gene>
<comment type="caution">
    <text evidence="2">The sequence shown here is derived from an EMBL/GenBank/DDBJ whole genome shotgun (WGS) entry which is preliminary data.</text>
</comment>
<organism evidence="2">
    <name type="scientific">Hexamita inflata</name>
    <dbReference type="NCBI Taxonomy" id="28002"/>
    <lineage>
        <taxon>Eukaryota</taxon>
        <taxon>Metamonada</taxon>
        <taxon>Diplomonadida</taxon>
        <taxon>Hexamitidae</taxon>
        <taxon>Hexamitinae</taxon>
        <taxon>Hexamita</taxon>
    </lineage>
</organism>
<dbReference type="InterPro" id="IPR017943">
    <property type="entry name" value="Bactericidal_perm-incr_a/b_dom"/>
</dbReference>